<name>A0A5B2W2U0_9BACT</name>
<evidence type="ECO:0000313" key="3">
    <source>
        <dbReference type="EMBL" id="KAA2244816.1"/>
    </source>
</evidence>
<proteinExistence type="predicted"/>
<dbReference type="RefSeq" id="WP_149836212.1">
    <property type="nucleotide sequence ID" value="NZ_VUOC01000001.1"/>
</dbReference>
<dbReference type="Proteomes" id="UP000324611">
    <property type="component" value="Unassembled WGS sequence"/>
</dbReference>
<dbReference type="EMBL" id="VUOC01000001">
    <property type="protein sequence ID" value="KAA2244816.1"/>
    <property type="molecule type" value="Genomic_DNA"/>
</dbReference>
<dbReference type="Pfam" id="PF18962">
    <property type="entry name" value="Por_Secre_tail"/>
    <property type="match status" value="1"/>
</dbReference>
<evidence type="ECO:0000256" key="1">
    <source>
        <dbReference type="SAM" id="SignalP"/>
    </source>
</evidence>
<accession>A0A5B2W2U0</accession>
<feature type="signal peptide" evidence="1">
    <location>
        <begin position="1"/>
        <end position="25"/>
    </location>
</feature>
<feature type="domain" description="Secretion system C-terminal sorting" evidence="2">
    <location>
        <begin position="305"/>
        <end position="378"/>
    </location>
</feature>
<protein>
    <submittedName>
        <fullName evidence="3">T9SS type A sorting domain-containing protein</fullName>
    </submittedName>
</protein>
<dbReference type="Gene3D" id="2.60.120.200">
    <property type="match status" value="1"/>
</dbReference>
<comment type="caution">
    <text evidence="3">The sequence shown here is derived from an EMBL/GenBank/DDBJ whole genome shotgun (WGS) entry which is preliminary data.</text>
</comment>
<dbReference type="NCBIfam" id="TIGR04183">
    <property type="entry name" value="Por_Secre_tail"/>
    <property type="match status" value="1"/>
</dbReference>
<keyword evidence="4" id="KW-1185">Reference proteome</keyword>
<feature type="chain" id="PRO_5022992199" evidence="1">
    <location>
        <begin position="26"/>
        <end position="383"/>
    </location>
</feature>
<reference evidence="3 4" key="1">
    <citation type="submission" date="2019-09" db="EMBL/GenBank/DDBJ databases">
        <title>Chitinophaga ginsengihumi sp. nov., isolated from soil of ginseng rhizosphere.</title>
        <authorList>
            <person name="Lee J."/>
        </authorList>
    </citation>
    <scope>NUCLEOTIDE SEQUENCE [LARGE SCALE GENOMIC DNA]</scope>
    <source>
        <strain evidence="3 4">BN140078</strain>
    </source>
</reference>
<evidence type="ECO:0000259" key="2">
    <source>
        <dbReference type="Pfam" id="PF18962"/>
    </source>
</evidence>
<dbReference type="AlphaFoldDB" id="A0A5B2W2U0"/>
<evidence type="ECO:0000313" key="4">
    <source>
        <dbReference type="Proteomes" id="UP000324611"/>
    </source>
</evidence>
<reference evidence="3 4" key="2">
    <citation type="submission" date="2019-09" db="EMBL/GenBank/DDBJ databases">
        <authorList>
            <person name="Jin C."/>
        </authorList>
    </citation>
    <scope>NUCLEOTIDE SEQUENCE [LARGE SCALE GENOMIC DNA]</scope>
    <source>
        <strain evidence="3 4">BN140078</strain>
    </source>
</reference>
<keyword evidence="1" id="KW-0732">Signal</keyword>
<organism evidence="3 4">
    <name type="scientific">Chitinophaga agrisoli</name>
    <dbReference type="NCBI Taxonomy" id="2607653"/>
    <lineage>
        <taxon>Bacteria</taxon>
        <taxon>Pseudomonadati</taxon>
        <taxon>Bacteroidota</taxon>
        <taxon>Chitinophagia</taxon>
        <taxon>Chitinophagales</taxon>
        <taxon>Chitinophagaceae</taxon>
        <taxon>Chitinophaga</taxon>
    </lineage>
</organism>
<dbReference type="InterPro" id="IPR026444">
    <property type="entry name" value="Secre_tail"/>
</dbReference>
<gene>
    <name evidence="3" type="ORF">F0L74_02290</name>
</gene>
<sequence length="383" mass="41756">MKSLLLTNGLLLLTGALLPLSHLSAQVTLQANGPGSTYELIESVLGNGTASETPDCAHPAFGRHITEVFDNDLNKNVFVFHIHNTPDNDRCTDADDRQRNEIKTFGPSPANLKGALNETVTYRWKFKLDAGFIPTSGFCHIHQIKAGDGDDGAPIITLTPRAGNPQKMQVIHSTGTGGTSGEITSVNLSSFKGVWVEVYEKVKYAVNGSYEIVIKRVSDGVTLLSYSDNSINMWRDETTFCRPKWGIYRKLVSGMRDEQVRFADFCIAEGNATCPSDVNSTAVAAASIMPDGKTDAAAEKVAVKIFPNPTQHSTTIELALKEAGRTTLEVYDMQQRLVATLLNSELQAGTHRTVFDLKNVAAGNYVVHVVHNGRLFTKMIAKQ</sequence>
<dbReference type="Gene3D" id="2.60.40.4070">
    <property type="match status" value="1"/>
</dbReference>